<dbReference type="SUPFAM" id="SSF48295">
    <property type="entry name" value="TrpR-like"/>
    <property type="match status" value="1"/>
</dbReference>
<keyword evidence="2" id="KW-1185">Reference proteome</keyword>
<name>A0ABQ3GHB4_9BURK</name>
<proteinExistence type="predicted"/>
<dbReference type="Pfam" id="PF01527">
    <property type="entry name" value="HTH_Tnp_1"/>
    <property type="match status" value="1"/>
</dbReference>
<evidence type="ECO:0000313" key="1">
    <source>
        <dbReference type="EMBL" id="GHD04397.1"/>
    </source>
</evidence>
<reference evidence="2" key="1">
    <citation type="journal article" date="2019" name="Int. J. Syst. Evol. Microbiol.">
        <title>The Global Catalogue of Microorganisms (GCM) 10K type strain sequencing project: providing services to taxonomists for standard genome sequencing and annotation.</title>
        <authorList>
            <consortium name="The Broad Institute Genomics Platform"/>
            <consortium name="The Broad Institute Genome Sequencing Center for Infectious Disease"/>
            <person name="Wu L."/>
            <person name="Ma J."/>
        </authorList>
    </citation>
    <scope>NUCLEOTIDE SEQUENCE [LARGE SCALE GENOMIC DNA]</scope>
    <source>
        <strain evidence="2">KCTC 23314</strain>
    </source>
</reference>
<sequence>MCVHMQDSGHTPEWAGPMVERTMRNGKRIYTSAFKAWMVEQSRVPGASVSGLAVRHGVNANLLRHWTRLEHWGACAGAPVLLPVTVTQPEPAAVPSPMAEGSAPIEIVLGEAIVRVPVGVGLQHLRLVLQALRP</sequence>
<dbReference type="Proteomes" id="UP000626210">
    <property type="component" value="Unassembled WGS sequence"/>
</dbReference>
<organism evidence="1 2">
    <name type="scientific">Pseudorhodoferax aquiterrae</name>
    <dbReference type="NCBI Taxonomy" id="747304"/>
    <lineage>
        <taxon>Bacteria</taxon>
        <taxon>Pseudomonadati</taxon>
        <taxon>Pseudomonadota</taxon>
        <taxon>Betaproteobacteria</taxon>
        <taxon>Burkholderiales</taxon>
        <taxon>Comamonadaceae</taxon>
    </lineage>
</organism>
<evidence type="ECO:0000313" key="2">
    <source>
        <dbReference type="Proteomes" id="UP000626210"/>
    </source>
</evidence>
<accession>A0ABQ3GHB4</accession>
<dbReference type="EMBL" id="BMYK01000050">
    <property type="protein sequence ID" value="GHD04397.1"/>
    <property type="molecule type" value="Genomic_DNA"/>
</dbReference>
<comment type="caution">
    <text evidence="1">The sequence shown here is derived from an EMBL/GenBank/DDBJ whole genome shotgun (WGS) entry which is preliminary data.</text>
</comment>
<dbReference type="InterPro" id="IPR002514">
    <property type="entry name" value="Transposase_8"/>
</dbReference>
<gene>
    <name evidence="1" type="ORF">GCM10007320_65240</name>
</gene>
<protein>
    <recommendedName>
        <fullName evidence="3">Transposase</fullName>
    </recommendedName>
</protein>
<dbReference type="InterPro" id="IPR010921">
    <property type="entry name" value="Trp_repressor/repl_initiator"/>
</dbReference>
<evidence type="ECO:0008006" key="3">
    <source>
        <dbReference type="Google" id="ProtNLM"/>
    </source>
</evidence>